<accession>A0A8T4IRE3</accession>
<protein>
    <recommendedName>
        <fullName evidence="3">Tetratricopeptide repeat protein</fullName>
    </recommendedName>
</protein>
<evidence type="ECO:0000313" key="1">
    <source>
        <dbReference type="EMBL" id="MBR7671934.1"/>
    </source>
</evidence>
<keyword evidence="2" id="KW-1185">Reference proteome</keyword>
<proteinExistence type="predicted"/>
<evidence type="ECO:0008006" key="3">
    <source>
        <dbReference type="Google" id="ProtNLM"/>
    </source>
</evidence>
<dbReference type="Proteomes" id="UP000675554">
    <property type="component" value="Unassembled WGS sequence"/>
</dbReference>
<dbReference type="AlphaFoldDB" id="A0A8T4IRE3"/>
<organism evidence="1 2">
    <name type="scientific">Streptomyces daliensis</name>
    <dbReference type="NCBI Taxonomy" id="299421"/>
    <lineage>
        <taxon>Bacteria</taxon>
        <taxon>Bacillati</taxon>
        <taxon>Actinomycetota</taxon>
        <taxon>Actinomycetes</taxon>
        <taxon>Kitasatosporales</taxon>
        <taxon>Streptomycetaceae</taxon>
        <taxon>Streptomyces</taxon>
    </lineage>
</organism>
<name>A0A8T4IRE3_9ACTN</name>
<gene>
    <name evidence="1" type="ORF">KDA82_02540</name>
</gene>
<sequence>MAEPQQEAYPDPDATMVRIGQAIILHRGGDREEARKRFGLLWEETGEEGDLFHRCTIAHYMADTQDDPVAELEWDLRALEAADAIAREEAKWGEHTRAVRSFYPSLYLNLAADHVKLGDESAALRELARARGAAGVLADDEYAAGIRAGIERLCLQLGGSSRS</sequence>
<dbReference type="EMBL" id="JAGSMN010000049">
    <property type="protein sequence ID" value="MBR7671934.1"/>
    <property type="molecule type" value="Genomic_DNA"/>
</dbReference>
<comment type="caution">
    <text evidence="1">The sequence shown here is derived from an EMBL/GenBank/DDBJ whole genome shotgun (WGS) entry which is preliminary data.</text>
</comment>
<evidence type="ECO:0000313" key="2">
    <source>
        <dbReference type="Proteomes" id="UP000675554"/>
    </source>
</evidence>
<reference evidence="1" key="1">
    <citation type="submission" date="2021-04" db="EMBL/GenBank/DDBJ databases">
        <title>Sequencing of actinobacteria type strains.</title>
        <authorList>
            <person name="Nguyen G.-S."/>
            <person name="Wentzel A."/>
        </authorList>
    </citation>
    <scope>NUCLEOTIDE SEQUENCE</scope>
    <source>
        <strain evidence="1">DSM 42095</strain>
    </source>
</reference>